<dbReference type="GO" id="GO:0004252">
    <property type="term" value="F:serine-type endopeptidase activity"/>
    <property type="evidence" value="ECO:0007669"/>
    <property type="project" value="UniProtKB-UniRule"/>
</dbReference>
<reference evidence="9 10" key="1">
    <citation type="submission" date="2019-01" db="EMBL/GenBank/DDBJ databases">
        <title>Coherence of Microcystis species and biogeography revealed through population genomics.</title>
        <authorList>
            <person name="Perez-Carrascal O.M."/>
            <person name="Terrat Y."/>
            <person name="Giani A."/>
            <person name="Fortin N."/>
            <person name="Tromas N."/>
            <person name="Shapiro B.J."/>
        </authorList>
    </citation>
    <scope>NUCLEOTIDE SEQUENCE [LARGE SCALE GENOMIC DNA]</scope>
    <source>
        <strain evidence="9">Mv_BB_P_19951000_S68D</strain>
    </source>
</reference>
<dbReference type="InterPro" id="IPR022398">
    <property type="entry name" value="Peptidase_S8_His-AS"/>
</dbReference>
<dbReference type="PANTHER" id="PTHR43806:SF65">
    <property type="entry name" value="SERINE PROTEASE APRX"/>
    <property type="match status" value="1"/>
</dbReference>
<feature type="active site" description="Charge relay system" evidence="5 6">
    <location>
        <position position="142"/>
    </location>
</feature>
<dbReference type="GO" id="GO:0006508">
    <property type="term" value="P:proteolysis"/>
    <property type="evidence" value="ECO:0007669"/>
    <property type="project" value="UniProtKB-KW"/>
</dbReference>
<dbReference type="Proteomes" id="UP000320674">
    <property type="component" value="Unassembled WGS sequence"/>
</dbReference>
<evidence type="ECO:0000259" key="8">
    <source>
        <dbReference type="Pfam" id="PF00082"/>
    </source>
</evidence>
<accession>A0A552H4B4</accession>
<dbReference type="EMBL" id="SFAZ01000352">
    <property type="protein sequence ID" value="TRU66081.1"/>
    <property type="molecule type" value="Genomic_DNA"/>
</dbReference>
<comment type="similarity">
    <text evidence="1 6 7">Belongs to the peptidase S8 family.</text>
</comment>
<evidence type="ECO:0000313" key="10">
    <source>
        <dbReference type="Proteomes" id="UP000320674"/>
    </source>
</evidence>
<evidence type="ECO:0000256" key="5">
    <source>
        <dbReference type="PIRSR" id="PIRSR615500-1"/>
    </source>
</evidence>
<feature type="active site" description="Charge relay system" evidence="5 6">
    <location>
        <position position="192"/>
    </location>
</feature>
<dbReference type="PROSITE" id="PS00137">
    <property type="entry name" value="SUBTILASE_HIS"/>
    <property type="match status" value="1"/>
</dbReference>
<dbReference type="InterPro" id="IPR015500">
    <property type="entry name" value="Peptidase_S8_subtilisin-rel"/>
</dbReference>
<gene>
    <name evidence="9" type="ORF">EWV77_25190</name>
</gene>
<evidence type="ECO:0000313" key="9">
    <source>
        <dbReference type="EMBL" id="TRU66081.1"/>
    </source>
</evidence>
<dbReference type="SUPFAM" id="SSF52743">
    <property type="entry name" value="Subtilisin-like"/>
    <property type="match status" value="1"/>
</dbReference>
<feature type="domain" description="Peptidase S8/S53" evidence="8">
    <location>
        <begin position="133"/>
        <end position="293"/>
    </location>
</feature>
<dbReference type="Gene3D" id="3.40.50.200">
    <property type="entry name" value="Peptidase S8/S53 domain"/>
    <property type="match status" value="1"/>
</dbReference>
<dbReference type="PANTHER" id="PTHR43806">
    <property type="entry name" value="PEPTIDASE S8"/>
    <property type="match status" value="1"/>
</dbReference>
<dbReference type="InterPro" id="IPR023827">
    <property type="entry name" value="Peptidase_S8_Asp-AS"/>
</dbReference>
<dbReference type="AlphaFoldDB" id="A0A552H4B4"/>
<keyword evidence="4 6" id="KW-0720">Serine protease</keyword>
<proteinExistence type="inferred from homology"/>
<organism evidence="9 10">
    <name type="scientific">Microcystis viridis Mv_BB_P_19951000_S68D</name>
    <dbReference type="NCBI Taxonomy" id="2486270"/>
    <lineage>
        <taxon>Bacteria</taxon>
        <taxon>Bacillati</taxon>
        <taxon>Cyanobacteriota</taxon>
        <taxon>Cyanophyceae</taxon>
        <taxon>Oscillatoriophycideae</taxon>
        <taxon>Chroococcales</taxon>
        <taxon>Microcystaceae</taxon>
        <taxon>Microcystis</taxon>
    </lineage>
</organism>
<dbReference type="Pfam" id="PF00082">
    <property type="entry name" value="Peptidase_S8"/>
    <property type="match status" value="2"/>
</dbReference>
<evidence type="ECO:0000256" key="4">
    <source>
        <dbReference type="ARBA" id="ARBA00022825"/>
    </source>
</evidence>
<evidence type="ECO:0000256" key="1">
    <source>
        <dbReference type="ARBA" id="ARBA00011073"/>
    </source>
</evidence>
<feature type="active site" description="Charge relay system" evidence="5 6">
    <location>
        <position position="529"/>
    </location>
</feature>
<evidence type="ECO:0000256" key="3">
    <source>
        <dbReference type="ARBA" id="ARBA00022801"/>
    </source>
</evidence>
<name>A0A552H4B4_MICVR</name>
<dbReference type="PROSITE" id="PS00136">
    <property type="entry name" value="SUBTILASE_ASP"/>
    <property type="match status" value="1"/>
</dbReference>
<dbReference type="Gene3D" id="2.60.120.1290">
    <property type="match status" value="1"/>
</dbReference>
<evidence type="ECO:0000256" key="7">
    <source>
        <dbReference type="RuleBase" id="RU003355"/>
    </source>
</evidence>
<keyword evidence="2 6" id="KW-0645">Protease</keyword>
<protein>
    <submittedName>
        <fullName evidence="9">Peptidase S8</fullName>
    </submittedName>
</protein>
<sequence>MKPEKIAPGLMVVLEDYENKGLAGLTPYKRSLGPVVSENSVKPPRTVVFIQCEESASFADLLLSHNIQVNQPSGKVRTAFLPLEELGRLSDETTVERIIPSRYLRTVMDVAPEKVKIPEFRSAFELKGHNLTGKGVIIGIVDTGIDPNHLAFKDRILSVWDQVLSGPGVQEGRYGVELNPNLLTVSRDTIGHGTHVAGIAAGAEGLYQGIAPEANLVIVKSDLQDAHIADGIRYVFRIAEEMRLPAVVNLSLGGHSDAHDGTDPLSQIIDDESGEGRIVCAAAGNEGNDNIHVRINLSQDEQSSIHFRVPTSFGVDAIRIVELNGWYSGEDEIEVAVQSPSRFETLYQKILPADSGKTYSLPDGRVTIFTPDPDPANNDHNFLIRIQPSISGGVTAGVWRLLLRGTQIKKGRVDVWVLDNSKQFDVIFTGFGVDDSTKIGSPGCAEKAITVASFTTKVEWKDRDGNQQKVGLQLNDISDFSSGGPLRNGTEKPDIAAPGAMIAAAFSADSSVASNYKVAERYRINAGTSMATPFISGLVALLLQYEPKLTPELIKELLKQNSEIPEKPAGTFDPKWGYGLPNGLKIAEKLVNSERDDGDGIIDCGDYVCIGRIKLKKRVKKRGI</sequence>
<dbReference type="InterPro" id="IPR023828">
    <property type="entry name" value="Peptidase_S8_Ser-AS"/>
</dbReference>
<feature type="domain" description="Peptidase S8/S53" evidence="8">
    <location>
        <begin position="408"/>
        <end position="578"/>
    </location>
</feature>
<dbReference type="InterPro" id="IPR036852">
    <property type="entry name" value="Peptidase_S8/S53_dom_sf"/>
</dbReference>
<keyword evidence="3 6" id="KW-0378">Hydrolase</keyword>
<comment type="caution">
    <text evidence="9">The sequence shown here is derived from an EMBL/GenBank/DDBJ whole genome shotgun (WGS) entry which is preliminary data.</text>
</comment>
<dbReference type="PRINTS" id="PR00723">
    <property type="entry name" value="SUBTILISIN"/>
</dbReference>
<dbReference type="InterPro" id="IPR000209">
    <property type="entry name" value="Peptidase_S8/S53_dom"/>
</dbReference>
<dbReference type="InterPro" id="IPR050131">
    <property type="entry name" value="Peptidase_S8_subtilisin-like"/>
</dbReference>
<evidence type="ECO:0000256" key="2">
    <source>
        <dbReference type="ARBA" id="ARBA00022670"/>
    </source>
</evidence>
<dbReference type="PROSITE" id="PS51892">
    <property type="entry name" value="SUBTILASE"/>
    <property type="match status" value="1"/>
</dbReference>
<dbReference type="PROSITE" id="PS00138">
    <property type="entry name" value="SUBTILASE_SER"/>
    <property type="match status" value="1"/>
</dbReference>
<evidence type="ECO:0000256" key="6">
    <source>
        <dbReference type="PROSITE-ProRule" id="PRU01240"/>
    </source>
</evidence>